<dbReference type="Proteomes" id="UP000199701">
    <property type="component" value="Unassembled WGS sequence"/>
</dbReference>
<dbReference type="EMBL" id="FOJI01000020">
    <property type="protein sequence ID" value="SEW43218.1"/>
    <property type="molecule type" value="Genomic_DNA"/>
</dbReference>
<keyword evidence="5" id="KW-1185">Reference proteome</keyword>
<name>A0A1I0RR35_9FIRM</name>
<feature type="binding site" evidence="2">
    <location>
        <position position="177"/>
    </location>
    <ligand>
        <name>Zn(2+)</name>
        <dbReference type="ChEBI" id="CHEBI:29105"/>
    </ligand>
</feature>
<accession>A0A1I0RR35</accession>
<comment type="caution">
    <text evidence="2">Lacks conserved residue(s) required for the propagation of feature annotation.</text>
</comment>
<keyword evidence="2" id="KW-0479">Metal-binding</keyword>
<keyword evidence="2" id="KW-0862">Zinc</keyword>
<evidence type="ECO:0000256" key="1">
    <source>
        <dbReference type="ARBA" id="ARBA00023027"/>
    </source>
</evidence>
<dbReference type="InterPro" id="IPR029035">
    <property type="entry name" value="DHS-like_NAD/FAD-binding_dom"/>
</dbReference>
<evidence type="ECO:0000313" key="5">
    <source>
        <dbReference type="Proteomes" id="UP000199701"/>
    </source>
</evidence>
<sequence>MRNELEERIMSARKILDEAQIVIIGAGAGLSTAAGLDFGGERFEKLMPEYGKRYGYDNMYAGDFYPYETLEEYWAFESKVILLNRYELEALPLYKKIYNIVKNRNFFVMTTNVERQFVKSGFHEMQVFATQGDYSFFQCSKGCHKKLYYNEDKIREMVDETKDCKIPTDLIPKCPICEEQMKINLRADQYFIEDQAWDESSKRYNEYVSDVGLKKVVYFEFGVGYNTPGIIRYPFEQMTYRNPNAHLIRFNKDYPDGAKENVNKTISFTEDISIILEKIYPER</sequence>
<reference evidence="4 5" key="1">
    <citation type="submission" date="2016-10" db="EMBL/GenBank/DDBJ databases">
        <authorList>
            <person name="de Groot N.N."/>
        </authorList>
    </citation>
    <scope>NUCLEOTIDE SEQUENCE [LARGE SCALE GENOMIC DNA]</scope>
    <source>
        <strain evidence="4 5">DSM 9179</strain>
    </source>
</reference>
<dbReference type="SUPFAM" id="SSF52467">
    <property type="entry name" value="DHS-like NAD/FAD-binding domain"/>
    <property type="match status" value="1"/>
</dbReference>
<evidence type="ECO:0000256" key="2">
    <source>
        <dbReference type="PROSITE-ProRule" id="PRU00236"/>
    </source>
</evidence>
<keyword evidence="1" id="KW-0520">NAD</keyword>
<dbReference type="InterPro" id="IPR026590">
    <property type="entry name" value="Ssirtuin_cat_dom"/>
</dbReference>
<dbReference type="RefSeq" id="WP_092457303.1">
    <property type="nucleotide sequence ID" value="NZ_FOJI01000020.1"/>
</dbReference>
<gene>
    <name evidence="4" type="ORF">SAMN05421659_12045</name>
</gene>
<dbReference type="GO" id="GO:0046872">
    <property type="term" value="F:metal ion binding"/>
    <property type="evidence" value="ECO:0007669"/>
    <property type="project" value="UniProtKB-KW"/>
</dbReference>
<feature type="binding site" evidence="2">
    <location>
        <position position="174"/>
    </location>
    <ligand>
        <name>Zn(2+)</name>
        <dbReference type="ChEBI" id="CHEBI:29105"/>
    </ligand>
</feature>
<dbReference type="OrthoDB" id="394960at2"/>
<dbReference type="Gene3D" id="3.40.50.1220">
    <property type="entry name" value="TPP-binding domain"/>
    <property type="match status" value="1"/>
</dbReference>
<evidence type="ECO:0000259" key="3">
    <source>
        <dbReference type="PROSITE" id="PS50305"/>
    </source>
</evidence>
<dbReference type="STRING" id="99656.SAMN05421659_12045"/>
<feature type="binding site" evidence="2">
    <location>
        <position position="143"/>
    </location>
    <ligand>
        <name>Zn(2+)</name>
        <dbReference type="ChEBI" id="CHEBI:29105"/>
    </ligand>
</feature>
<feature type="binding site" evidence="2">
    <location>
        <position position="139"/>
    </location>
    <ligand>
        <name>Zn(2+)</name>
        <dbReference type="ChEBI" id="CHEBI:29105"/>
    </ligand>
</feature>
<evidence type="ECO:0000313" key="4">
    <source>
        <dbReference type="EMBL" id="SEW43218.1"/>
    </source>
</evidence>
<proteinExistence type="predicted"/>
<feature type="domain" description="Deacetylase sirtuin-type" evidence="3">
    <location>
        <begin position="2"/>
        <end position="283"/>
    </location>
</feature>
<dbReference type="AlphaFoldDB" id="A0A1I0RR35"/>
<protein>
    <submittedName>
        <fullName evidence="4">NAD-dependent protein deacetylase, SIR2 family</fullName>
    </submittedName>
</protein>
<organism evidence="4 5">
    <name type="scientific">[Clostridium] fimetarium</name>
    <dbReference type="NCBI Taxonomy" id="99656"/>
    <lineage>
        <taxon>Bacteria</taxon>
        <taxon>Bacillati</taxon>
        <taxon>Bacillota</taxon>
        <taxon>Clostridia</taxon>
        <taxon>Lachnospirales</taxon>
        <taxon>Lachnospiraceae</taxon>
    </lineage>
</organism>
<dbReference type="PROSITE" id="PS50305">
    <property type="entry name" value="SIRTUIN"/>
    <property type="match status" value="1"/>
</dbReference>